<gene>
    <name evidence="1" type="ORF">GWI33_011895</name>
</gene>
<protein>
    <submittedName>
        <fullName evidence="1">Uncharacterized protein</fullName>
    </submittedName>
</protein>
<sequence>MYLHLTNEQNNTKPFKLLVKSKADRYLMDVRIEYFMRVKRRGASFPQGASSKPKKKPYIPITEADAEVSDQSVIWPAHFFPAI</sequence>
<organism evidence="1 2">
    <name type="scientific">Rhynchophorus ferrugineus</name>
    <name type="common">Red palm weevil</name>
    <name type="synonym">Curculio ferrugineus</name>
    <dbReference type="NCBI Taxonomy" id="354439"/>
    <lineage>
        <taxon>Eukaryota</taxon>
        <taxon>Metazoa</taxon>
        <taxon>Ecdysozoa</taxon>
        <taxon>Arthropoda</taxon>
        <taxon>Hexapoda</taxon>
        <taxon>Insecta</taxon>
        <taxon>Pterygota</taxon>
        <taxon>Neoptera</taxon>
        <taxon>Endopterygota</taxon>
        <taxon>Coleoptera</taxon>
        <taxon>Polyphaga</taxon>
        <taxon>Cucujiformia</taxon>
        <taxon>Curculionidae</taxon>
        <taxon>Dryophthorinae</taxon>
        <taxon>Rhynchophorus</taxon>
    </lineage>
</organism>
<comment type="caution">
    <text evidence="1">The sequence shown here is derived from an EMBL/GenBank/DDBJ whole genome shotgun (WGS) entry which is preliminary data.</text>
</comment>
<name>A0A834MCU8_RHYFE</name>
<proteinExistence type="predicted"/>
<keyword evidence="2" id="KW-1185">Reference proteome</keyword>
<dbReference type="AlphaFoldDB" id="A0A834MCU8"/>
<dbReference type="EMBL" id="JAACXV010010894">
    <property type="protein sequence ID" value="KAF7275295.1"/>
    <property type="molecule type" value="Genomic_DNA"/>
</dbReference>
<reference evidence="1" key="1">
    <citation type="submission" date="2020-08" db="EMBL/GenBank/DDBJ databases">
        <title>Genome sequencing and assembly of the red palm weevil Rhynchophorus ferrugineus.</title>
        <authorList>
            <person name="Dias G.B."/>
            <person name="Bergman C.M."/>
            <person name="Manee M."/>
        </authorList>
    </citation>
    <scope>NUCLEOTIDE SEQUENCE</scope>
    <source>
        <strain evidence="1">AA-2017</strain>
        <tissue evidence="1">Whole larva</tissue>
    </source>
</reference>
<evidence type="ECO:0000313" key="1">
    <source>
        <dbReference type="EMBL" id="KAF7275295.1"/>
    </source>
</evidence>
<accession>A0A834MCU8</accession>
<dbReference type="Proteomes" id="UP000625711">
    <property type="component" value="Unassembled WGS sequence"/>
</dbReference>
<evidence type="ECO:0000313" key="2">
    <source>
        <dbReference type="Proteomes" id="UP000625711"/>
    </source>
</evidence>